<dbReference type="InterPro" id="IPR011990">
    <property type="entry name" value="TPR-like_helical_dom_sf"/>
</dbReference>
<dbReference type="Proteomes" id="UP000834106">
    <property type="component" value="Chromosome 7"/>
</dbReference>
<dbReference type="Pfam" id="PF12854">
    <property type="entry name" value="PPR_1"/>
    <property type="match status" value="2"/>
</dbReference>
<name>A0AAD2DUY7_9LAMI</name>
<organism evidence="4 5">
    <name type="scientific">Fraxinus pennsylvanica</name>
    <dbReference type="NCBI Taxonomy" id="56036"/>
    <lineage>
        <taxon>Eukaryota</taxon>
        <taxon>Viridiplantae</taxon>
        <taxon>Streptophyta</taxon>
        <taxon>Embryophyta</taxon>
        <taxon>Tracheophyta</taxon>
        <taxon>Spermatophyta</taxon>
        <taxon>Magnoliopsida</taxon>
        <taxon>eudicotyledons</taxon>
        <taxon>Gunneridae</taxon>
        <taxon>Pentapetalae</taxon>
        <taxon>asterids</taxon>
        <taxon>lamiids</taxon>
        <taxon>Lamiales</taxon>
        <taxon>Oleaceae</taxon>
        <taxon>Oleeae</taxon>
        <taxon>Fraxinus</taxon>
    </lineage>
</organism>
<proteinExistence type="predicted"/>
<dbReference type="PROSITE" id="PS51375">
    <property type="entry name" value="PPR"/>
    <property type="match status" value="4"/>
</dbReference>
<keyword evidence="1" id="KW-0677">Repeat</keyword>
<evidence type="ECO:0000313" key="5">
    <source>
        <dbReference type="Proteomes" id="UP000834106"/>
    </source>
</evidence>
<feature type="repeat" description="PPR" evidence="2">
    <location>
        <begin position="193"/>
        <end position="227"/>
    </location>
</feature>
<protein>
    <recommendedName>
        <fullName evidence="6">Pentatricopeptide repeat-containing protein</fullName>
    </recommendedName>
</protein>
<feature type="repeat" description="PPR" evidence="2">
    <location>
        <begin position="298"/>
        <end position="332"/>
    </location>
</feature>
<feature type="repeat" description="PPR" evidence="2">
    <location>
        <begin position="263"/>
        <end position="297"/>
    </location>
</feature>
<accession>A0AAD2DUY7</accession>
<evidence type="ECO:0008006" key="6">
    <source>
        <dbReference type="Google" id="ProtNLM"/>
    </source>
</evidence>
<dbReference type="NCBIfam" id="TIGR00756">
    <property type="entry name" value="PPR"/>
    <property type="match status" value="4"/>
</dbReference>
<dbReference type="EMBL" id="OU503042">
    <property type="protein sequence ID" value="CAI9765553.1"/>
    <property type="molecule type" value="Genomic_DNA"/>
</dbReference>
<dbReference type="InterPro" id="IPR002885">
    <property type="entry name" value="PPR_rpt"/>
</dbReference>
<dbReference type="Pfam" id="PF13041">
    <property type="entry name" value="PPR_2"/>
    <property type="match status" value="1"/>
</dbReference>
<feature type="repeat" description="PPR" evidence="2">
    <location>
        <begin position="228"/>
        <end position="262"/>
    </location>
</feature>
<keyword evidence="5" id="KW-1185">Reference proteome</keyword>
<dbReference type="AlphaFoldDB" id="A0AAD2DUY7"/>
<feature type="signal peptide" evidence="3">
    <location>
        <begin position="1"/>
        <end position="30"/>
    </location>
</feature>
<evidence type="ECO:0000313" key="4">
    <source>
        <dbReference type="EMBL" id="CAI9765553.1"/>
    </source>
</evidence>
<evidence type="ECO:0000256" key="3">
    <source>
        <dbReference type="SAM" id="SignalP"/>
    </source>
</evidence>
<sequence length="334" mass="37858">MIQDIISFLICTSLLNSLSLLIGQLLGIDATTVHFKIVGFLDKCVAKKPKANPKILNARNFPFFDDLQCKCIAIHILTPFKLYETAQSLAEGVAVYFPDDAKGISLFEYLRKLYHLCNSSSAVFDLMVKSYSNLKMIDAALNMINLAKSHGFMPSVLSYNSVIDAIIRVAVNEYVELAQKLCHDMINYGVSPNVFTYNILTRGFCGNKKLSKGLEFFKEMERKGCVPNVVTYNTLISTYCKLGNIDETFKLMKFMWEKNLELNVIKYNLIINGLCRDGRMKEKVEVLEEMKRKGLLPGEITYNTLVNGFCKEGNFHRALVVRDEMVRNGCLPML</sequence>
<evidence type="ECO:0000256" key="2">
    <source>
        <dbReference type="PROSITE-ProRule" id="PRU00708"/>
    </source>
</evidence>
<dbReference type="PANTHER" id="PTHR45613:SF9">
    <property type="entry name" value="MITOCHONDRIAL GROUP I INTRON SPLICING FACTOR CCM1"/>
    <property type="match status" value="1"/>
</dbReference>
<dbReference type="Gene3D" id="1.25.40.10">
    <property type="entry name" value="Tetratricopeptide repeat domain"/>
    <property type="match status" value="2"/>
</dbReference>
<evidence type="ECO:0000256" key="1">
    <source>
        <dbReference type="ARBA" id="ARBA00022737"/>
    </source>
</evidence>
<feature type="chain" id="PRO_5041978333" description="Pentatricopeptide repeat-containing protein" evidence="3">
    <location>
        <begin position="31"/>
        <end position="334"/>
    </location>
</feature>
<gene>
    <name evidence="4" type="ORF">FPE_LOCUS12983</name>
</gene>
<dbReference type="PANTHER" id="PTHR45613">
    <property type="entry name" value="PENTATRICOPEPTIDE REPEAT-CONTAINING PROTEIN"/>
    <property type="match status" value="1"/>
</dbReference>
<keyword evidence="3" id="KW-0732">Signal</keyword>
<reference evidence="4" key="1">
    <citation type="submission" date="2023-05" db="EMBL/GenBank/DDBJ databases">
        <authorList>
            <person name="Huff M."/>
        </authorList>
    </citation>
    <scope>NUCLEOTIDE SEQUENCE</scope>
</reference>